<dbReference type="HAMAP" id="MF_00102">
    <property type="entry name" value="DapB"/>
    <property type="match status" value="1"/>
</dbReference>
<dbReference type="CDD" id="cd02274">
    <property type="entry name" value="DHDPR_N"/>
    <property type="match status" value="1"/>
</dbReference>
<keyword evidence="8 9" id="KW-0457">Lysine biosynthesis</keyword>
<comment type="caution">
    <text evidence="9">Lacks conserved residue(s) required for the propagation of feature annotation.</text>
</comment>
<sequence>MIRIILSGANGAMGKNVQALVAEQPDLVISCGVDHHPDPEAKFPQFNSFEAAGIEGDVIIDFSHYSMVPSLVSFAAAAGTPAVICTTGLSDEIIADVEAKASKVALFRSGNMSLGINLMIDLARRAAEVLGERYDIEIIEKHHNKKLDAPSGTALMIADGVNEAADGRYDYQHGRHGKDAKRMPKEIGIHAVRGGTIVGEHQILFAGTDEVLEIRHSAASKKVFAEGAIKAARFLASAGPGLYSMKDIL</sequence>
<dbReference type="RefSeq" id="WP_092589610.1">
    <property type="nucleotide sequence ID" value="NZ_FMWL01000003.1"/>
</dbReference>
<dbReference type="PANTHER" id="PTHR20836">
    <property type="entry name" value="DIHYDRODIPICOLINATE REDUCTASE"/>
    <property type="match status" value="1"/>
</dbReference>
<keyword evidence="6 9" id="KW-0560">Oxidoreductase</keyword>
<dbReference type="GO" id="GO:0050661">
    <property type="term" value="F:NADP binding"/>
    <property type="evidence" value="ECO:0007669"/>
    <property type="project" value="UniProtKB-UniRule"/>
</dbReference>
<dbReference type="GO" id="GO:0051287">
    <property type="term" value="F:NAD binding"/>
    <property type="evidence" value="ECO:0007669"/>
    <property type="project" value="UniProtKB-UniRule"/>
</dbReference>
<dbReference type="AlphaFoldDB" id="A0A1G5RV55"/>
<dbReference type="Pfam" id="PF01113">
    <property type="entry name" value="DapB_N"/>
    <property type="match status" value="1"/>
</dbReference>
<dbReference type="FunFam" id="3.30.360.10:FF:000009">
    <property type="entry name" value="4-hydroxy-tetrahydrodipicolinate reductase"/>
    <property type="match status" value="1"/>
</dbReference>
<evidence type="ECO:0000256" key="4">
    <source>
        <dbReference type="ARBA" id="ARBA00022857"/>
    </source>
</evidence>
<evidence type="ECO:0000256" key="1">
    <source>
        <dbReference type="ARBA" id="ARBA00006642"/>
    </source>
</evidence>
<dbReference type="InterPro" id="IPR023940">
    <property type="entry name" value="DHDPR_bac"/>
</dbReference>
<keyword evidence="5 9" id="KW-0220">Diaminopimelate biosynthesis</keyword>
<dbReference type="GO" id="GO:0016726">
    <property type="term" value="F:oxidoreductase activity, acting on CH or CH2 groups, NAD or NADP as acceptor"/>
    <property type="evidence" value="ECO:0007669"/>
    <property type="project" value="UniProtKB-UniRule"/>
</dbReference>
<dbReference type="GO" id="GO:0005829">
    <property type="term" value="C:cytosol"/>
    <property type="evidence" value="ECO:0007669"/>
    <property type="project" value="TreeGrafter"/>
</dbReference>
<name>A0A1G5RV55_9FIRM</name>
<keyword evidence="2 9" id="KW-0963">Cytoplasm</keyword>
<comment type="catalytic activity">
    <reaction evidence="9">
        <text>(S)-2,3,4,5-tetrahydrodipicolinate + NADP(+) + H2O = (2S,4S)-4-hydroxy-2,3,4,5-tetrahydrodipicolinate + NADPH + H(+)</text>
        <dbReference type="Rhea" id="RHEA:35331"/>
        <dbReference type="ChEBI" id="CHEBI:15377"/>
        <dbReference type="ChEBI" id="CHEBI:15378"/>
        <dbReference type="ChEBI" id="CHEBI:16845"/>
        <dbReference type="ChEBI" id="CHEBI:57783"/>
        <dbReference type="ChEBI" id="CHEBI:58349"/>
        <dbReference type="ChEBI" id="CHEBI:67139"/>
        <dbReference type="EC" id="1.17.1.8"/>
    </reaction>
</comment>
<dbReference type="GO" id="GO:0009089">
    <property type="term" value="P:lysine biosynthetic process via diaminopimelate"/>
    <property type="evidence" value="ECO:0007669"/>
    <property type="project" value="UniProtKB-UniRule"/>
</dbReference>
<dbReference type="PROSITE" id="PS01298">
    <property type="entry name" value="DAPB"/>
    <property type="match status" value="1"/>
</dbReference>
<dbReference type="OrthoDB" id="9790352at2"/>
<dbReference type="PIRSF" id="PIRSF000161">
    <property type="entry name" value="DHPR"/>
    <property type="match status" value="1"/>
</dbReference>
<feature type="binding site" evidence="9">
    <location>
        <begin position="8"/>
        <end position="13"/>
    </location>
    <ligand>
        <name>NAD(+)</name>
        <dbReference type="ChEBI" id="CHEBI:57540"/>
    </ligand>
</feature>
<evidence type="ECO:0000256" key="9">
    <source>
        <dbReference type="HAMAP-Rule" id="MF_00102"/>
    </source>
</evidence>
<evidence type="ECO:0000256" key="3">
    <source>
        <dbReference type="ARBA" id="ARBA00022605"/>
    </source>
</evidence>
<dbReference type="GO" id="GO:0008839">
    <property type="term" value="F:4-hydroxy-tetrahydrodipicolinate reductase"/>
    <property type="evidence" value="ECO:0007669"/>
    <property type="project" value="UniProtKB-UniRule"/>
</dbReference>
<gene>
    <name evidence="9" type="primary">dapB</name>
    <name evidence="13" type="ORF">SAMN03080599_00804</name>
</gene>
<evidence type="ECO:0000256" key="7">
    <source>
        <dbReference type="ARBA" id="ARBA00023027"/>
    </source>
</evidence>
<comment type="pathway">
    <text evidence="9">Amino-acid biosynthesis; L-lysine biosynthesis via DAP pathway; (S)-tetrahydrodipicolinate from L-aspartate: step 4/4.</text>
</comment>
<protein>
    <recommendedName>
        <fullName evidence="9 10">4-hydroxy-tetrahydrodipicolinate reductase</fullName>
        <shortName evidence="9">HTPA reductase</shortName>
        <ecNumber evidence="9 10">1.17.1.8</ecNumber>
    </recommendedName>
</protein>
<evidence type="ECO:0000256" key="10">
    <source>
        <dbReference type="NCBIfam" id="TIGR00036"/>
    </source>
</evidence>
<dbReference type="STRING" id="1120920.SAMN03080599_00804"/>
<comment type="catalytic activity">
    <reaction evidence="9">
        <text>(S)-2,3,4,5-tetrahydrodipicolinate + NAD(+) + H2O = (2S,4S)-4-hydroxy-2,3,4,5-tetrahydrodipicolinate + NADH + H(+)</text>
        <dbReference type="Rhea" id="RHEA:35323"/>
        <dbReference type="ChEBI" id="CHEBI:15377"/>
        <dbReference type="ChEBI" id="CHEBI:15378"/>
        <dbReference type="ChEBI" id="CHEBI:16845"/>
        <dbReference type="ChEBI" id="CHEBI:57540"/>
        <dbReference type="ChEBI" id="CHEBI:57945"/>
        <dbReference type="ChEBI" id="CHEBI:67139"/>
        <dbReference type="EC" id="1.17.1.8"/>
    </reaction>
</comment>
<evidence type="ECO:0000256" key="2">
    <source>
        <dbReference type="ARBA" id="ARBA00022490"/>
    </source>
</evidence>
<proteinExistence type="inferred from homology"/>
<feature type="domain" description="Dihydrodipicolinate reductase N-terminal" evidence="11">
    <location>
        <begin position="2"/>
        <end position="112"/>
    </location>
</feature>
<dbReference type="GO" id="GO:0019877">
    <property type="term" value="P:diaminopimelate biosynthetic process"/>
    <property type="evidence" value="ECO:0007669"/>
    <property type="project" value="UniProtKB-UniRule"/>
</dbReference>
<dbReference type="Proteomes" id="UP000199208">
    <property type="component" value="Unassembled WGS sequence"/>
</dbReference>
<dbReference type="InterPro" id="IPR000846">
    <property type="entry name" value="DapB_N"/>
</dbReference>
<evidence type="ECO:0000313" key="14">
    <source>
        <dbReference type="Proteomes" id="UP000199208"/>
    </source>
</evidence>
<comment type="function">
    <text evidence="9">Catalyzes the conversion of 4-hydroxy-tetrahydrodipicolinate (HTPA) to tetrahydrodipicolinate.</text>
</comment>
<dbReference type="InterPro" id="IPR022663">
    <property type="entry name" value="DapB_C"/>
</dbReference>
<evidence type="ECO:0000256" key="6">
    <source>
        <dbReference type="ARBA" id="ARBA00023002"/>
    </source>
</evidence>
<feature type="active site" description="Proton donor" evidence="9">
    <location>
        <position position="146"/>
    </location>
</feature>
<keyword evidence="4 9" id="KW-0521">NADP</keyword>
<organism evidence="13 14">
    <name type="scientific">Acidaminobacter hydrogenoformans DSM 2784</name>
    <dbReference type="NCBI Taxonomy" id="1120920"/>
    <lineage>
        <taxon>Bacteria</taxon>
        <taxon>Bacillati</taxon>
        <taxon>Bacillota</taxon>
        <taxon>Clostridia</taxon>
        <taxon>Peptostreptococcales</taxon>
        <taxon>Acidaminobacteraceae</taxon>
        <taxon>Acidaminobacter</taxon>
    </lineage>
</organism>
<dbReference type="Pfam" id="PF05173">
    <property type="entry name" value="DapB_C"/>
    <property type="match status" value="1"/>
</dbReference>
<feature type="binding site" evidence="9">
    <location>
        <begin position="109"/>
        <end position="112"/>
    </location>
    <ligand>
        <name>NAD(+)</name>
        <dbReference type="ChEBI" id="CHEBI:57540"/>
    </ligand>
</feature>
<feature type="binding site" evidence="9">
    <location>
        <position position="143"/>
    </location>
    <ligand>
        <name>(S)-2,3,4,5-tetrahydrodipicolinate</name>
        <dbReference type="ChEBI" id="CHEBI:16845"/>
    </ligand>
</feature>
<comment type="subunit">
    <text evidence="9">Homotetramer.</text>
</comment>
<dbReference type="InterPro" id="IPR022664">
    <property type="entry name" value="DapB_N_CS"/>
</dbReference>
<evidence type="ECO:0000256" key="8">
    <source>
        <dbReference type="ARBA" id="ARBA00023154"/>
    </source>
</evidence>
<dbReference type="UniPathway" id="UPA00034">
    <property type="reaction ID" value="UER00018"/>
</dbReference>
<comment type="similarity">
    <text evidence="1 9">Belongs to the DapB family.</text>
</comment>
<dbReference type="SUPFAM" id="SSF51735">
    <property type="entry name" value="NAD(P)-binding Rossmann-fold domains"/>
    <property type="match status" value="1"/>
</dbReference>
<comment type="caution">
    <text evidence="9">Was originally thought to be a dihydrodipicolinate reductase (DHDPR), catalyzing the conversion of dihydrodipicolinate to tetrahydrodipicolinate. However, it was shown in E.coli that the substrate of the enzymatic reaction is not dihydrodipicolinate (DHDP) but in fact (2S,4S)-4-hydroxy-2,3,4,5-tetrahydrodipicolinic acid (HTPA), the product released by the DapA-catalyzed reaction.</text>
</comment>
<dbReference type="EC" id="1.17.1.8" evidence="9 10"/>
<feature type="binding site" evidence="9">
    <location>
        <begin position="152"/>
        <end position="153"/>
    </location>
    <ligand>
        <name>(S)-2,3,4,5-tetrahydrodipicolinate</name>
        <dbReference type="ChEBI" id="CHEBI:16845"/>
    </ligand>
</feature>
<comment type="subcellular location">
    <subcellularLocation>
        <location evidence="9">Cytoplasm</location>
    </subcellularLocation>
</comment>
<keyword evidence="3 9" id="KW-0028">Amino-acid biosynthesis</keyword>
<dbReference type="SUPFAM" id="SSF55347">
    <property type="entry name" value="Glyceraldehyde-3-phosphate dehydrogenase-like, C-terminal domain"/>
    <property type="match status" value="1"/>
</dbReference>
<dbReference type="PANTHER" id="PTHR20836:SF7">
    <property type="entry name" value="4-HYDROXY-TETRAHYDRODIPICOLINATE REDUCTASE"/>
    <property type="match status" value="1"/>
</dbReference>
<feature type="domain" description="Dihydrodipicolinate reductase C-terminal" evidence="12">
    <location>
        <begin position="115"/>
        <end position="249"/>
    </location>
</feature>
<dbReference type="InterPro" id="IPR036291">
    <property type="entry name" value="NAD(P)-bd_dom_sf"/>
</dbReference>
<evidence type="ECO:0000256" key="5">
    <source>
        <dbReference type="ARBA" id="ARBA00022915"/>
    </source>
</evidence>
<feature type="binding site" evidence="9">
    <location>
        <begin position="85"/>
        <end position="87"/>
    </location>
    <ligand>
        <name>NAD(+)</name>
        <dbReference type="ChEBI" id="CHEBI:57540"/>
    </ligand>
</feature>
<evidence type="ECO:0000259" key="12">
    <source>
        <dbReference type="Pfam" id="PF05173"/>
    </source>
</evidence>
<keyword evidence="14" id="KW-1185">Reference proteome</keyword>
<feature type="active site" description="Proton donor/acceptor" evidence="9">
    <location>
        <position position="142"/>
    </location>
</feature>
<reference evidence="13 14" key="1">
    <citation type="submission" date="2016-10" db="EMBL/GenBank/DDBJ databases">
        <authorList>
            <person name="de Groot N.N."/>
        </authorList>
    </citation>
    <scope>NUCLEOTIDE SEQUENCE [LARGE SCALE GENOMIC DNA]</scope>
    <source>
        <strain evidence="13 14">DSM 2784</strain>
    </source>
</reference>
<dbReference type="Gene3D" id="3.40.50.720">
    <property type="entry name" value="NAD(P)-binding Rossmann-like Domain"/>
    <property type="match status" value="1"/>
</dbReference>
<accession>A0A1G5RV55</accession>
<evidence type="ECO:0000259" key="11">
    <source>
        <dbReference type="Pfam" id="PF01113"/>
    </source>
</evidence>
<dbReference type="Gene3D" id="3.30.360.10">
    <property type="entry name" value="Dihydrodipicolinate Reductase, domain 2"/>
    <property type="match status" value="1"/>
</dbReference>
<keyword evidence="7 9" id="KW-0520">NAD</keyword>
<evidence type="ECO:0000313" key="13">
    <source>
        <dbReference type="EMBL" id="SCZ77600.1"/>
    </source>
</evidence>
<dbReference type="EMBL" id="FMWL01000003">
    <property type="protein sequence ID" value="SCZ77600.1"/>
    <property type="molecule type" value="Genomic_DNA"/>
</dbReference>
<dbReference type="NCBIfam" id="TIGR00036">
    <property type="entry name" value="dapB"/>
    <property type="match status" value="1"/>
</dbReference>